<evidence type="ECO:0000313" key="9">
    <source>
        <dbReference type="Proteomes" id="UP000774326"/>
    </source>
</evidence>
<reference evidence="8" key="1">
    <citation type="journal article" date="2021" name="Open Biol.">
        <title>Shared evolutionary footprints suggest mitochondrial oxidative damage underlies multiple complex I losses in fungi.</title>
        <authorList>
            <person name="Schikora-Tamarit M.A."/>
            <person name="Marcet-Houben M."/>
            <person name="Nosek J."/>
            <person name="Gabaldon T."/>
        </authorList>
    </citation>
    <scope>NUCLEOTIDE SEQUENCE</scope>
    <source>
        <strain evidence="8">CBS2887</strain>
    </source>
</reference>
<protein>
    <recommendedName>
        <fullName evidence="6">Transcription initiation factor TFIID subunit 13</fullName>
    </recommendedName>
</protein>
<dbReference type="EMBL" id="JAEUBG010004786">
    <property type="protein sequence ID" value="KAH3680062.1"/>
    <property type="molecule type" value="Genomic_DNA"/>
</dbReference>
<keyword evidence="2" id="KW-0805">Transcription regulation</keyword>
<sequence>MSTKKKKNQKQFTKDLENLLYAHGDVETPLPDTVNCLEDIMLTYITDLCHSASLYSRTTRRAKIKVDDFKFVLRNDPIKFNRIGELLLMNKEISEAKKQFDDKEGKSFDKVANNMDDYADDFDENTVANNGGGKKDGTSANTTENGKKPTAKKDENRPKRKYTKTGKERKPYKKRAKKSDLLATSSSVPTSSGGSAL</sequence>
<evidence type="ECO:0000256" key="6">
    <source>
        <dbReference type="ARBA" id="ARBA00040136"/>
    </source>
</evidence>
<feature type="region of interest" description="Disordered" evidence="7">
    <location>
        <begin position="119"/>
        <end position="197"/>
    </location>
</feature>
<dbReference type="GO" id="GO:0046982">
    <property type="term" value="F:protein heterodimerization activity"/>
    <property type="evidence" value="ECO:0007669"/>
    <property type="project" value="InterPro"/>
</dbReference>
<proteinExistence type="inferred from homology"/>
<reference evidence="8" key="2">
    <citation type="submission" date="2021-01" db="EMBL/GenBank/DDBJ databases">
        <authorList>
            <person name="Schikora-Tamarit M.A."/>
        </authorList>
    </citation>
    <scope>NUCLEOTIDE SEQUENCE</scope>
    <source>
        <strain evidence="8">CBS2887</strain>
    </source>
</reference>
<dbReference type="PANTHER" id="PTHR11380">
    <property type="entry name" value="TRANSCRIPTION INITIATION FACTOR TFIID/SUPT3-RELATED"/>
    <property type="match status" value="1"/>
</dbReference>
<feature type="compositionally biased region" description="Low complexity" evidence="7">
    <location>
        <begin position="184"/>
        <end position="197"/>
    </location>
</feature>
<evidence type="ECO:0000256" key="7">
    <source>
        <dbReference type="SAM" id="MobiDB-lite"/>
    </source>
</evidence>
<dbReference type="GO" id="GO:0005669">
    <property type="term" value="C:transcription factor TFIID complex"/>
    <property type="evidence" value="ECO:0007669"/>
    <property type="project" value="TreeGrafter"/>
</dbReference>
<gene>
    <name evidence="8" type="ORF">WICPIJ_008399</name>
</gene>
<dbReference type="InterPro" id="IPR003195">
    <property type="entry name" value="TFIID_TAF13"/>
</dbReference>
<evidence type="ECO:0000256" key="2">
    <source>
        <dbReference type="ARBA" id="ARBA00023015"/>
    </source>
</evidence>
<dbReference type="Pfam" id="PF02269">
    <property type="entry name" value="TFIID-18kDa"/>
    <property type="match status" value="1"/>
</dbReference>
<accession>A0A9P8PXL7</accession>
<evidence type="ECO:0000313" key="8">
    <source>
        <dbReference type="EMBL" id="KAH3680062.1"/>
    </source>
</evidence>
<keyword evidence="9" id="KW-1185">Reference proteome</keyword>
<feature type="compositionally biased region" description="Basic and acidic residues" evidence="7">
    <location>
        <begin position="145"/>
        <end position="157"/>
    </location>
</feature>
<evidence type="ECO:0000256" key="1">
    <source>
        <dbReference type="ARBA" id="ARBA00004123"/>
    </source>
</evidence>
<dbReference type="InterPro" id="IPR009072">
    <property type="entry name" value="Histone-fold"/>
</dbReference>
<keyword evidence="4" id="KW-0539">Nucleus</keyword>
<dbReference type="Gene3D" id="1.10.20.10">
    <property type="entry name" value="Histone, subunit A"/>
    <property type="match status" value="1"/>
</dbReference>
<evidence type="ECO:0000256" key="3">
    <source>
        <dbReference type="ARBA" id="ARBA00023163"/>
    </source>
</evidence>
<dbReference type="PANTHER" id="PTHR11380:SF5">
    <property type="entry name" value="TRANSCRIPTION INITIATION FACTOR TFIID SUBUNIT 13"/>
    <property type="match status" value="1"/>
</dbReference>
<comment type="caution">
    <text evidence="8">The sequence shown here is derived from an EMBL/GenBank/DDBJ whole genome shotgun (WGS) entry which is preliminary data.</text>
</comment>
<dbReference type="CDD" id="cd07978">
    <property type="entry name" value="HFD_TAF13"/>
    <property type="match status" value="1"/>
</dbReference>
<comment type="subcellular location">
    <subcellularLocation>
        <location evidence="1">Nucleus</location>
    </subcellularLocation>
</comment>
<name>A0A9P8PXL7_WICPI</name>
<dbReference type="AlphaFoldDB" id="A0A9P8PXL7"/>
<evidence type="ECO:0000256" key="5">
    <source>
        <dbReference type="ARBA" id="ARBA00038392"/>
    </source>
</evidence>
<dbReference type="SUPFAM" id="SSF47113">
    <property type="entry name" value="Histone-fold"/>
    <property type="match status" value="1"/>
</dbReference>
<dbReference type="OrthoDB" id="10266074at2759"/>
<dbReference type="Proteomes" id="UP000774326">
    <property type="component" value="Unassembled WGS sequence"/>
</dbReference>
<comment type="similarity">
    <text evidence="5">Belongs to the TAF13 family.</text>
</comment>
<dbReference type="GO" id="GO:0051123">
    <property type="term" value="P:RNA polymerase II preinitiation complex assembly"/>
    <property type="evidence" value="ECO:0007669"/>
    <property type="project" value="TreeGrafter"/>
</dbReference>
<evidence type="ECO:0000256" key="4">
    <source>
        <dbReference type="ARBA" id="ARBA00023242"/>
    </source>
</evidence>
<keyword evidence="3" id="KW-0804">Transcription</keyword>
<organism evidence="8 9">
    <name type="scientific">Wickerhamomyces pijperi</name>
    <name type="common">Yeast</name>
    <name type="synonym">Pichia pijperi</name>
    <dbReference type="NCBI Taxonomy" id="599730"/>
    <lineage>
        <taxon>Eukaryota</taxon>
        <taxon>Fungi</taxon>
        <taxon>Dikarya</taxon>
        <taxon>Ascomycota</taxon>
        <taxon>Saccharomycotina</taxon>
        <taxon>Saccharomycetes</taxon>
        <taxon>Phaffomycetales</taxon>
        <taxon>Wickerhamomycetaceae</taxon>
        <taxon>Wickerhamomyces</taxon>
    </lineage>
</organism>